<feature type="non-terminal residue" evidence="2">
    <location>
        <position position="1"/>
    </location>
</feature>
<name>A0ABN9R2V3_9DINO</name>
<protein>
    <submittedName>
        <fullName evidence="2">Uncharacterized protein</fullName>
    </submittedName>
</protein>
<gene>
    <name evidence="2" type="ORF">PCOR1329_LOCUS17134</name>
</gene>
<evidence type="ECO:0000313" key="3">
    <source>
        <dbReference type="Proteomes" id="UP001189429"/>
    </source>
</evidence>
<evidence type="ECO:0000256" key="1">
    <source>
        <dbReference type="SAM" id="MobiDB-lite"/>
    </source>
</evidence>
<comment type="caution">
    <text evidence="2">The sequence shown here is derived from an EMBL/GenBank/DDBJ whole genome shotgun (WGS) entry which is preliminary data.</text>
</comment>
<proteinExistence type="predicted"/>
<evidence type="ECO:0000313" key="2">
    <source>
        <dbReference type="EMBL" id="CAK0813076.1"/>
    </source>
</evidence>
<accession>A0ABN9R2V3</accession>
<feature type="region of interest" description="Disordered" evidence="1">
    <location>
        <begin position="95"/>
        <end position="127"/>
    </location>
</feature>
<dbReference type="Proteomes" id="UP001189429">
    <property type="component" value="Unassembled WGS sequence"/>
</dbReference>
<organism evidence="2 3">
    <name type="scientific">Prorocentrum cordatum</name>
    <dbReference type="NCBI Taxonomy" id="2364126"/>
    <lineage>
        <taxon>Eukaryota</taxon>
        <taxon>Sar</taxon>
        <taxon>Alveolata</taxon>
        <taxon>Dinophyceae</taxon>
        <taxon>Prorocentrales</taxon>
        <taxon>Prorocentraceae</taxon>
        <taxon>Prorocentrum</taxon>
    </lineage>
</organism>
<reference evidence="2" key="1">
    <citation type="submission" date="2023-10" db="EMBL/GenBank/DDBJ databases">
        <authorList>
            <person name="Chen Y."/>
            <person name="Shah S."/>
            <person name="Dougan E. K."/>
            <person name="Thang M."/>
            <person name="Chan C."/>
        </authorList>
    </citation>
    <scope>NUCLEOTIDE SEQUENCE [LARGE SCALE GENOMIC DNA]</scope>
</reference>
<keyword evidence="3" id="KW-1185">Reference proteome</keyword>
<dbReference type="EMBL" id="CAUYUJ010005291">
    <property type="protein sequence ID" value="CAK0813076.1"/>
    <property type="molecule type" value="Genomic_DNA"/>
</dbReference>
<sequence length="127" mass="13592">GDDWVLGKKLRDGTDAPSGWLPRRCVDLDGAAKYQVPFQEALQGRWDTPQGNTVSVIGVCVCVSASGTPCALRAEGGSSWLQGARLLECNGQTARWSSGETWQRPLVPEDGGQEPEPGVAPEVKKDQ</sequence>